<evidence type="ECO:0000313" key="5">
    <source>
        <dbReference type="EMBL" id="KAF5325602.1"/>
    </source>
</evidence>
<name>A0A8H5F6R9_9AGAR</name>
<feature type="region of interest" description="Disordered" evidence="2">
    <location>
        <begin position="415"/>
        <end position="450"/>
    </location>
</feature>
<feature type="region of interest" description="Disordered" evidence="2">
    <location>
        <begin position="856"/>
        <end position="885"/>
    </location>
</feature>
<evidence type="ECO:0000259" key="3">
    <source>
        <dbReference type="PROSITE" id="PS50090"/>
    </source>
</evidence>
<dbReference type="Pfam" id="PF00249">
    <property type="entry name" value="Myb_DNA-binding"/>
    <property type="match status" value="2"/>
</dbReference>
<dbReference type="InterPro" id="IPR052450">
    <property type="entry name" value="TRBD-Containing_Protein"/>
</dbReference>
<protein>
    <recommendedName>
        <fullName evidence="7">Meiotically up-regulated gene 152 protein</fullName>
    </recommendedName>
</protein>
<dbReference type="Proteomes" id="UP000541558">
    <property type="component" value="Unassembled WGS sequence"/>
</dbReference>
<feature type="compositionally biased region" description="Polar residues" evidence="2">
    <location>
        <begin position="776"/>
        <end position="788"/>
    </location>
</feature>
<dbReference type="InterPro" id="IPR009057">
    <property type="entry name" value="Homeodomain-like_sf"/>
</dbReference>
<dbReference type="SUPFAM" id="SSF46689">
    <property type="entry name" value="Homeodomain-like"/>
    <property type="match status" value="2"/>
</dbReference>
<reference evidence="5 6" key="1">
    <citation type="journal article" date="2020" name="ISME J.">
        <title>Uncovering the hidden diversity of litter-decomposition mechanisms in mushroom-forming fungi.</title>
        <authorList>
            <person name="Floudas D."/>
            <person name="Bentzer J."/>
            <person name="Ahren D."/>
            <person name="Johansson T."/>
            <person name="Persson P."/>
            <person name="Tunlid A."/>
        </authorList>
    </citation>
    <scope>NUCLEOTIDE SEQUENCE [LARGE SCALE GENOMIC DNA]</scope>
    <source>
        <strain evidence="5 6">CBS 175.51</strain>
    </source>
</reference>
<dbReference type="PROSITE" id="PS51294">
    <property type="entry name" value="HTH_MYB"/>
    <property type="match status" value="2"/>
</dbReference>
<feature type="compositionally biased region" description="Low complexity" evidence="2">
    <location>
        <begin position="985"/>
        <end position="1002"/>
    </location>
</feature>
<dbReference type="InterPro" id="IPR001005">
    <property type="entry name" value="SANT/Myb"/>
</dbReference>
<dbReference type="Gene3D" id="1.10.10.60">
    <property type="entry name" value="Homeodomain-like"/>
    <property type="match status" value="1"/>
</dbReference>
<proteinExistence type="predicted"/>
<comment type="caution">
    <text evidence="5">The sequence shown here is derived from an EMBL/GenBank/DDBJ whole genome shotgun (WGS) entry which is preliminary data.</text>
</comment>
<feature type="region of interest" description="Disordered" evidence="2">
    <location>
        <begin position="199"/>
        <end position="224"/>
    </location>
</feature>
<accession>A0A8H5F6R9</accession>
<dbReference type="PANTHER" id="PTHR46734">
    <property type="entry name" value="TELOMERIC REPEAT-BINDING FACTOR 1 TERF1"/>
    <property type="match status" value="1"/>
</dbReference>
<feature type="compositionally biased region" description="Basic and acidic residues" evidence="2">
    <location>
        <begin position="109"/>
        <end position="118"/>
    </location>
</feature>
<feature type="region of interest" description="Disordered" evidence="2">
    <location>
        <begin position="93"/>
        <end position="132"/>
    </location>
</feature>
<dbReference type="EMBL" id="JAACJK010000163">
    <property type="protein sequence ID" value="KAF5325602.1"/>
    <property type="molecule type" value="Genomic_DNA"/>
</dbReference>
<feature type="compositionally biased region" description="Polar residues" evidence="2">
    <location>
        <begin position="415"/>
        <end position="446"/>
    </location>
</feature>
<evidence type="ECO:0000256" key="2">
    <source>
        <dbReference type="SAM" id="MobiDB-lite"/>
    </source>
</evidence>
<feature type="compositionally biased region" description="Acidic residues" evidence="2">
    <location>
        <begin position="913"/>
        <end position="926"/>
    </location>
</feature>
<feature type="compositionally biased region" description="Polar residues" evidence="2">
    <location>
        <begin position="744"/>
        <end position="762"/>
    </location>
</feature>
<feature type="compositionally biased region" description="Polar residues" evidence="2">
    <location>
        <begin position="930"/>
        <end position="940"/>
    </location>
</feature>
<sequence>MSTTVVAAGQAGDRNIGGRVGGGGVSGSSPGESSSSASAASPAKLPTAATFAFKAPALPLKQRRVSLALPSSPRVVEGWSFRDDTGLDSVANTAEGASLMSQEKKKIRKVESPEEKESGTTTPEKPEKKARKKWTLEETAMLVAGCNKHGVGNWKTILRDPTLKFDNRSPVDLKDRFRTYYPDAYRQHYPNAKTHLSNKVRSTLPDGKPLFEKTRSKRRRPFTEEEDRALKEGYEKYGTVWATIVKDYPIFQEQNRRSTDLRDRFRNAFPELYSLAGYKPRNAAKKKMAAAAMADAKRAATDDQLGTTSTGGPVRSRRRAHTHQGLRGGTKSVPQSTANTEDEDSSGGEEEGTSSPAFQVPQTPVLESGASSPKRKSPDQPMAYDMSEDEEMDMITMDPLAEALALPDLLSNNEGHSHAWSSGVSTPTHSNHWSTAAGSPTSSHLSSDMLMNHSSPFLQRRSDSNNNMGMIGKSAWGTDWFSPNPRLDPSSNGAASSSSYLDHPSPHSPFSFHQLNHGVMDRYDLFPSTMPSDFSSEVGIGDSHSTFSDELFQPSGFRGFTHHSSYAGDLIFGARTHQPHQSFVNGGFGFGSLGLTGMGLGQQQQQQNAGIHPMQLHTPSNLPGIDEAGHGGIGGLALEDRAGADPLGIPLPPESMDEDLREDVAMGDVSGHPHQQMQRSPSKQDAMQHHHHSHAAAMQQLQQQRVEVGTSEASNNAVANIMSEPFCLDDLVDLSHDHDGQLGSLHSINNTTPPATPGLTTNSRDDTAHPRPLRRSSGSMLHQFSNPGSLHARSVSVPPSEYRNNGGGQVNSSVSALIDYEGDELSGMGMRNFGTMFQPSISQQLEQVAADVMQGREGGGTIGRRRGRGVVLSSPSSPRGFGQLRSLHGGLGLGLGGVVNPRSLDHRASGSAVEDDDDDDDEEGDDERPQTPTLASSRQMLSPVGMAPSLSSSSTASSSSVASNSSVASRADDGWRAPPFGQGGLNSTFSSSSSSGMGGASTSSMNLNAELYNLPFLDLHYYGGGHAGMGMQQGMGEFGFGGMEAEAAQALDLARTVGPGRVGHGHGGGGGGDGGFGAAYKGLFGHHGLQQQQIQHVQPGTTPTGGFMQEAFGGQHRQQHSQQGQGQGQQMHGGMGMFKPNGMGRSQSHHRGQSAVVGGVTVDPRDLVVGMGMGEGNKRKRASWDGRQV</sequence>
<feature type="region of interest" description="Disordered" evidence="2">
    <location>
        <begin position="1"/>
        <end position="44"/>
    </location>
</feature>
<organism evidence="5 6">
    <name type="scientific">Ephemerocybe angulata</name>
    <dbReference type="NCBI Taxonomy" id="980116"/>
    <lineage>
        <taxon>Eukaryota</taxon>
        <taxon>Fungi</taxon>
        <taxon>Dikarya</taxon>
        <taxon>Basidiomycota</taxon>
        <taxon>Agaricomycotina</taxon>
        <taxon>Agaricomycetes</taxon>
        <taxon>Agaricomycetidae</taxon>
        <taxon>Agaricales</taxon>
        <taxon>Agaricineae</taxon>
        <taxon>Psathyrellaceae</taxon>
        <taxon>Ephemerocybe</taxon>
    </lineage>
</organism>
<feature type="domain" description="Myb-like" evidence="3">
    <location>
        <begin position="214"/>
        <end position="269"/>
    </location>
</feature>
<feature type="region of interest" description="Disordered" evidence="2">
    <location>
        <begin position="1113"/>
        <end position="1189"/>
    </location>
</feature>
<evidence type="ECO:0008006" key="7">
    <source>
        <dbReference type="Google" id="ProtNLM"/>
    </source>
</evidence>
<feature type="region of interest" description="Disordered" evidence="2">
    <location>
        <begin position="668"/>
        <end position="693"/>
    </location>
</feature>
<dbReference type="OrthoDB" id="608866at2759"/>
<feature type="compositionally biased region" description="Basic residues" evidence="2">
    <location>
        <begin position="315"/>
        <end position="324"/>
    </location>
</feature>
<dbReference type="PROSITE" id="PS50090">
    <property type="entry name" value="MYB_LIKE"/>
    <property type="match status" value="2"/>
</dbReference>
<evidence type="ECO:0000313" key="6">
    <source>
        <dbReference type="Proteomes" id="UP000541558"/>
    </source>
</evidence>
<feature type="region of interest" description="Disordered" evidence="2">
    <location>
        <begin position="743"/>
        <end position="808"/>
    </location>
</feature>
<dbReference type="InterPro" id="IPR017930">
    <property type="entry name" value="Myb_dom"/>
</dbReference>
<feature type="compositionally biased region" description="Gly residues" evidence="2">
    <location>
        <begin position="1125"/>
        <end position="1136"/>
    </location>
</feature>
<feature type="compositionally biased region" description="Acidic residues" evidence="2">
    <location>
        <begin position="340"/>
        <end position="352"/>
    </location>
</feature>
<keyword evidence="6" id="KW-1185">Reference proteome</keyword>
<evidence type="ECO:0000256" key="1">
    <source>
        <dbReference type="ARBA" id="ARBA00023242"/>
    </source>
</evidence>
<feature type="compositionally biased region" description="Low complexity" evidence="2">
    <location>
        <begin position="947"/>
        <end position="969"/>
    </location>
</feature>
<feature type="compositionally biased region" description="Polar residues" evidence="2">
    <location>
        <begin position="673"/>
        <end position="683"/>
    </location>
</feature>
<feature type="compositionally biased region" description="Low complexity" evidence="2">
    <location>
        <begin position="1113"/>
        <end position="1124"/>
    </location>
</feature>
<dbReference type="SMART" id="SM00717">
    <property type="entry name" value="SANT"/>
    <property type="match status" value="2"/>
</dbReference>
<feature type="region of interest" description="Disordered" evidence="2">
    <location>
        <begin position="902"/>
        <end position="1002"/>
    </location>
</feature>
<feature type="domain" description="HTH myb-type" evidence="4">
    <location>
        <begin position="125"/>
        <end position="185"/>
    </location>
</feature>
<dbReference type="AlphaFoldDB" id="A0A8H5F6R9"/>
<feature type="domain" description="HTH myb-type" evidence="4">
    <location>
        <begin position="214"/>
        <end position="273"/>
    </location>
</feature>
<dbReference type="PANTHER" id="PTHR46734:SF1">
    <property type="entry name" value="TELOMERIC REPEAT-BINDING FACTOR 1"/>
    <property type="match status" value="1"/>
</dbReference>
<evidence type="ECO:0000259" key="4">
    <source>
        <dbReference type="PROSITE" id="PS51294"/>
    </source>
</evidence>
<feature type="region of interest" description="Disordered" evidence="2">
    <location>
        <begin position="297"/>
        <end position="383"/>
    </location>
</feature>
<dbReference type="Gene3D" id="1.10.246.220">
    <property type="match status" value="1"/>
</dbReference>
<feature type="compositionally biased region" description="Low complexity" evidence="2">
    <location>
        <begin position="27"/>
        <end position="44"/>
    </location>
</feature>
<keyword evidence="1" id="KW-0539">Nucleus</keyword>
<dbReference type="CDD" id="cd11660">
    <property type="entry name" value="SANT_TRF"/>
    <property type="match status" value="2"/>
</dbReference>
<gene>
    <name evidence="5" type="ORF">D9611_000590</name>
</gene>
<feature type="domain" description="Myb-like" evidence="3">
    <location>
        <begin position="126"/>
        <end position="181"/>
    </location>
</feature>